<dbReference type="Proteomes" id="UP000063308">
    <property type="component" value="Chromosome"/>
</dbReference>
<proteinExistence type="predicted"/>
<accession>A0A0E4FVL5</accession>
<protein>
    <submittedName>
        <fullName evidence="2">Uncharacterized protein</fullName>
    </submittedName>
</protein>
<gene>
    <name evidence="2" type="ORF">NK6_1465</name>
</gene>
<reference evidence="2 3" key="1">
    <citation type="submission" date="2014-11" db="EMBL/GenBank/DDBJ databases">
        <title>Symbiosis island explosion on the genome of extra-slow-growing strains of soybean bradyrhizobia with massive insertion sequences.</title>
        <authorList>
            <person name="Iida T."/>
            <person name="Minamisawa K."/>
        </authorList>
    </citation>
    <scope>NUCLEOTIDE SEQUENCE [LARGE SCALE GENOMIC DNA]</scope>
    <source>
        <strain evidence="2 3">NK6</strain>
    </source>
</reference>
<dbReference type="EMBL" id="AP014685">
    <property type="protein sequence ID" value="BAR54649.1"/>
    <property type="molecule type" value="Genomic_DNA"/>
</dbReference>
<dbReference type="AlphaFoldDB" id="A0A0E4FVL5"/>
<sequence>MAPFARGLVIGLGLIDVPHAHSLVFIMGRATCGKTDGFAPKREDSETAPSKQFTPLPARRPLGPAQTC</sequence>
<feature type="region of interest" description="Disordered" evidence="1">
    <location>
        <begin position="37"/>
        <end position="68"/>
    </location>
</feature>
<organism evidence="2 3">
    <name type="scientific">Bradyrhizobium diazoefficiens</name>
    <dbReference type="NCBI Taxonomy" id="1355477"/>
    <lineage>
        <taxon>Bacteria</taxon>
        <taxon>Pseudomonadati</taxon>
        <taxon>Pseudomonadota</taxon>
        <taxon>Alphaproteobacteria</taxon>
        <taxon>Hyphomicrobiales</taxon>
        <taxon>Nitrobacteraceae</taxon>
        <taxon>Bradyrhizobium</taxon>
    </lineage>
</organism>
<evidence type="ECO:0000256" key="1">
    <source>
        <dbReference type="SAM" id="MobiDB-lite"/>
    </source>
</evidence>
<evidence type="ECO:0000313" key="3">
    <source>
        <dbReference type="Proteomes" id="UP000063308"/>
    </source>
</evidence>
<evidence type="ECO:0000313" key="2">
    <source>
        <dbReference type="EMBL" id="BAR54649.1"/>
    </source>
</evidence>
<name>A0A0E4FVL5_9BRAD</name>